<organism evidence="9 10">
    <name type="scientific">Frankliniella occidentalis</name>
    <name type="common">Western flower thrips</name>
    <name type="synonym">Euthrips occidentalis</name>
    <dbReference type="NCBI Taxonomy" id="133901"/>
    <lineage>
        <taxon>Eukaryota</taxon>
        <taxon>Metazoa</taxon>
        <taxon>Ecdysozoa</taxon>
        <taxon>Arthropoda</taxon>
        <taxon>Hexapoda</taxon>
        <taxon>Insecta</taxon>
        <taxon>Pterygota</taxon>
        <taxon>Neoptera</taxon>
        <taxon>Paraneoptera</taxon>
        <taxon>Thysanoptera</taxon>
        <taxon>Terebrantia</taxon>
        <taxon>Thripoidea</taxon>
        <taxon>Thripidae</taxon>
        <taxon>Frankliniella</taxon>
    </lineage>
</organism>
<evidence type="ECO:0000256" key="1">
    <source>
        <dbReference type="ARBA" id="ARBA00004173"/>
    </source>
</evidence>
<dbReference type="KEGG" id="foc:113214125"/>
<protein>
    <recommendedName>
        <fullName evidence="6">Large ribosomal subunit protein mL50</fullName>
    </recommendedName>
    <alternativeName>
        <fullName evidence="7">39S ribosomal protein L50, mitochondrial</fullName>
    </alternativeName>
</protein>
<evidence type="ECO:0000313" key="9">
    <source>
        <dbReference type="Proteomes" id="UP000504606"/>
    </source>
</evidence>
<keyword evidence="5" id="KW-0687">Ribonucleoprotein</keyword>
<dbReference type="GO" id="GO:0005762">
    <property type="term" value="C:mitochondrial large ribosomal subunit"/>
    <property type="evidence" value="ECO:0007669"/>
    <property type="project" value="TreeGrafter"/>
</dbReference>
<name>A0A6J1TBY5_FRAOC</name>
<dbReference type="PANTHER" id="PTHR31542:SF1">
    <property type="entry name" value="LARGE RIBOSOMAL SUBUNIT PROTEIN ML50"/>
    <property type="match status" value="1"/>
</dbReference>
<dbReference type="GeneID" id="113214125"/>
<proteinExistence type="inferred from homology"/>
<evidence type="ECO:0000256" key="8">
    <source>
        <dbReference type="SAM" id="MobiDB-lite"/>
    </source>
</evidence>
<keyword evidence="9" id="KW-1185">Reference proteome</keyword>
<dbReference type="Proteomes" id="UP000504606">
    <property type="component" value="Unplaced"/>
</dbReference>
<evidence type="ECO:0000256" key="6">
    <source>
        <dbReference type="ARBA" id="ARBA00035183"/>
    </source>
</evidence>
<sequence>MAALVKREPLLREIFSVLNVGNVAKYTSRPPKDRPPQKKPGPQIYHTQQKLESRGYLRPLKAYQPPENVEEQFESITFKYAKGLSSKSDIKEPLVKFQILAECYEAFQHSVPNSQLHRMNTIDDILEFYKTPVDTLTPLEHLKNKDLPPNLHIQLNPKRFDPEDPIFGGISAFPKDPTIVTDLRAKKKFKSTEAQNWTKDWREKALGYTKWEYRYY</sequence>
<dbReference type="Pfam" id="PF10501">
    <property type="entry name" value="Ribosomal_L50"/>
    <property type="match status" value="1"/>
</dbReference>
<comment type="similarity">
    <text evidence="2">Belongs to the mitochondrion-specific ribosomal protein mL50 family.</text>
</comment>
<evidence type="ECO:0000313" key="10">
    <source>
        <dbReference type="RefSeq" id="XP_026289185.1"/>
    </source>
</evidence>
<evidence type="ECO:0000256" key="7">
    <source>
        <dbReference type="ARBA" id="ARBA00035398"/>
    </source>
</evidence>
<dbReference type="OrthoDB" id="9939609at2759"/>
<evidence type="ECO:0000256" key="4">
    <source>
        <dbReference type="ARBA" id="ARBA00023128"/>
    </source>
</evidence>
<evidence type="ECO:0000256" key="3">
    <source>
        <dbReference type="ARBA" id="ARBA00022980"/>
    </source>
</evidence>
<gene>
    <name evidence="10" type="primary">LOC113214125</name>
</gene>
<dbReference type="CTD" id="54534"/>
<comment type="subcellular location">
    <subcellularLocation>
        <location evidence="1">Mitochondrion</location>
    </subcellularLocation>
</comment>
<dbReference type="RefSeq" id="XP_026289185.1">
    <property type="nucleotide sequence ID" value="XM_026433400.2"/>
</dbReference>
<reference evidence="10" key="1">
    <citation type="submission" date="2025-08" db="UniProtKB">
        <authorList>
            <consortium name="RefSeq"/>
        </authorList>
    </citation>
    <scope>IDENTIFICATION</scope>
    <source>
        <tissue evidence="10">Whole organism</tissue>
    </source>
</reference>
<dbReference type="AlphaFoldDB" id="A0A6J1TBY5"/>
<dbReference type="PANTHER" id="PTHR31542">
    <property type="entry name" value="39A RIBOSOMAL PROTEIN L50, MITOCHONDRIAL"/>
    <property type="match status" value="1"/>
</dbReference>
<dbReference type="InterPro" id="IPR018305">
    <property type="entry name" value="Ribosomal_m50"/>
</dbReference>
<keyword evidence="3 10" id="KW-0689">Ribosomal protein</keyword>
<accession>A0A6J1TBY5</accession>
<evidence type="ECO:0000256" key="2">
    <source>
        <dbReference type="ARBA" id="ARBA00008860"/>
    </source>
</evidence>
<evidence type="ECO:0000256" key="5">
    <source>
        <dbReference type="ARBA" id="ARBA00023274"/>
    </source>
</evidence>
<feature type="region of interest" description="Disordered" evidence="8">
    <location>
        <begin position="25"/>
        <end position="44"/>
    </location>
</feature>
<keyword evidence="4" id="KW-0496">Mitochondrion</keyword>